<evidence type="ECO:0000256" key="1">
    <source>
        <dbReference type="ARBA" id="ARBA00004222"/>
    </source>
</evidence>
<comment type="caution">
    <text evidence="9">The sequence shown here is derived from an EMBL/GenBank/DDBJ whole genome shotgun (WGS) entry which is preliminary data.</text>
</comment>
<accession>A0AAD5BC06</accession>
<evidence type="ECO:0000256" key="8">
    <source>
        <dbReference type="PIRNR" id="PIRNR018293"/>
    </source>
</evidence>
<dbReference type="InterPro" id="IPR007194">
    <property type="entry name" value="TRAPP_component"/>
</dbReference>
<reference evidence="9 10" key="1">
    <citation type="journal article" date="2022" name="DNA Res.">
        <title>Genome analysis of five recently described species of the CUG-Ser clade uncovers Candida theae as a new hybrid lineage with pathogenic potential in the Candida parapsilosis species complex.</title>
        <authorList>
            <person name="Mixao V."/>
            <person name="Del Olmo V."/>
            <person name="Hegedusova E."/>
            <person name="Saus E."/>
            <person name="Pryszcz L."/>
            <person name="Cillingova A."/>
            <person name="Nosek J."/>
            <person name="Gabaldon T."/>
        </authorList>
    </citation>
    <scope>NUCLEOTIDE SEQUENCE [LARGE SCALE GENOMIC DNA]</scope>
    <source>
        <strain evidence="9 10">CBS 12239</strain>
    </source>
</reference>
<evidence type="ECO:0000313" key="10">
    <source>
        <dbReference type="Proteomes" id="UP001204833"/>
    </source>
</evidence>
<keyword evidence="7 8" id="KW-0333">Golgi apparatus</keyword>
<sequence>MERIGGEDSMYQPRAVNETRLTHSQNSELFTLTYGSLVAQLCRDFENNYREVNNQLDKMGYNIGCRLIEEFLAKTGIQRCSSFKETADVISKLGFRLFLNIQPHVENWSNDNKVCSLIIPEPNPLTEFVELPVSTDSKIARELWYSQILCGVIRGALQMVQLDCDVYFVKDALRGDERTEMKLKLNKVLKDEVPAGED</sequence>
<protein>
    <recommendedName>
        <fullName evidence="8">Trafficking protein particle complex subunit BET3</fullName>
    </recommendedName>
</protein>
<dbReference type="PANTHER" id="PTHR13048">
    <property type="entry name" value="TRAFFICKING PROTEIN PARTICLE COMPLEX SUBUNIT 3"/>
    <property type="match status" value="1"/>
</dbReference>
<name>A0AAD5BC06_9ASCO</name>
<dbReference type="Pfam" id="PF04051">
    <property type="entry name" value="TRAPP"/>
    <property type="match status" value="1"/>
</dbReference>
<keyword evidence="10" id="KW-1185">Reference proteome</keyword>
<dbReference type="RefSeq" id="XP_051607048.1">
    <property type="nucleotide sequence ID" value="XM_051754029.1"/>
</dbReference>
<comment type="subcellular location">
    <subcellularLocation>
        <location evidence="2">Endoplasmic reticulum</location>
    </subcellularLocation>
    <subcellularLocation>
        <location evidence="1 8">Golgi apparatus</location>
        <location evidence="1 8">cis-Golgi network</location>
    </subcellularLocation>
</comment>
<dbReference type="PIRSF" id="PIRSF018293">
    <property type="entry name" value="TRAPP_I_complex_Bet3"/>
    <property type="match status" value="1"/>
</dbReference>
<comment type="similarity">
    <text evidence="3 8">Belongs to the TRAPP small subunits family. BET3 subfamily.</text>
</comment>
<dbReference type="GO" id="GO:0030008">
    <property type="term" value="C:TRAPP complex"/>
    <property type="evidence" value="ECO:0007669"/>
    <property type="project" value="InterPro"/>
</dbReference>
<dbReference type="Proteomes" id="UP001204833">
    <property type="component" value="Unassembled WGS sequence"/>
</dbReference>
<dbReference type="CDD" id="cd14942">
    <property type="entry name" value="TRAPPC3_bet3"/>
    <property type="match status" value="1"/>
</dbReference>
<dbReference type="GO" id="GO:0005794">
    <property type="term" value="C:Golgi apparatus"/>
    <property type="evidence" value="ECO:0007669"/>
    <property type="project" value="UniProtKB-SubCell"/>
</dbReference>
<keyword evidence="5" id="KW-0256">Endoplasmic reticulum</keyword>
<evidence type="ECO:0000256" key="6">
    <source>
        <dbReference type="ARBA" id="ARBA00022892"/>
    </source>
</evidence>
<evidence type="ECO:0000256" key="5">
    <source>
        <dbReference type="ARBA" id="ARBA00022824"/>
    </source>
</evidence>
<evidence type="ECO:0000313" key="9">
    <source>
        <dbReference type="EMBL" id="KAI5950001.1"/>
    </source>
</evidence>
<dbReference type="InterPro" id="IPR024096">
    <property type="entry name" value="NO_sig/Golgi_transp_ligand-bd"/>
</dbReference>
<dbReference type="EMBL" id="JAIHNG010000161">
    <property type="protein sequence ID" value="KAI5950001.1"/>
    <property type="molecule type" value="Genomic_DNA"/>
</dbReference>
<dbReference type="Gene3D" id="3.30.1380.20">
    <property type="entry name" value="Trafficking protein particle complex subunit 3"/>
    <property type="match status" value="1"/>
</dbReference>
<dbReference type="SUPFAM" id="SSF111126">
    <property type="entry name" value="Ligand-binding domain in the NO signalling and Golgi transport"/>
    <property type="match status" value="1"/>
</dbReference>
<dbReference type="GO" id="GO:0005783">
    <property type="term" value="C:endoplasmic reticulum"/>
    <property type="evidence" value="ECO:0007669"/>
    <property type="project" value="UniProtKB-SubCell"/>
</dbReference>
<organism evidence="9 10">
    <name type="scientific">Candida theae</name>
    <dbReference type="NCBI Taxonomy" id="1198502"/>
    <lineage>
        <taxon>Eukaryota</taxon>
        <taxon>Fungi</taxon>
        <taxon>Dikarya</taxon>
        <taxon>Ascomycota</taxon>
        <taxon>Saccharomycotina</taxon>
        <taxon>Pichiomycetes</taxon>
        <taxon>Debaryomycetaceae</taxon>
        <taxon>Candida/Lodderomyces clade</taxon>
        <taxon>Candida</taxon>
    </lineage>
</organism>
<evidence type="ECO:0000256" key="4">
    <source>
        <dbReference type="ARBA" id="ARBA00022448"/>
    </source>
</evidence>
<keyword evidence="6 8" id="KW-0931">ER-Golgi transport</keyword>
<dbReference type="InterPro" id="IPR016721">
    <property type="entry name" value="Bet3"/>
</dbReference>
<keyword evidence="4 8" id="KW-0813">Transport</keyword>
<gene>
    <name evidence="9" type="ORF">KGF57_004511</name>
</gene>
<evidence type="ECO:0000256" key="7">
    <source>
        <dbReference type="ARBA" id="ARBA00023034"/>
    </source>
</evidence>
<evidence type="ECO:0000256" key="3">
    <source>
        <dbReference type="ARBA" id="ARBA00006218"/>
    </source>
</evidence>
<dbReference type="FunFam" id="3.30.1380.20:FF:000001">
    <property type="entry name" value="Trafficking protein particle complex subunit BET3"/>
    <property type="match status" value="1"/>
</dbReference>
<evidence type="ECO:0000256" key="2">
    <source>
        <dbReference type="ARBA" id="ARBA00004240"/>
    </source>
</evidence>
<dbReference type="GO" id="GO:0016236">
    <property type="term" value="P:macroautophagy"/>
    <property type="evidence" value="ECO:0007669"/>
    <property type="project" value="UniProtKB-ARBA"/>
</dbReference>
<dbReference type="GO" id="GO:0048193">
    <property type="term" value="P:Golgi vesicle transport"/>
    <property type="evidence" value="ECO:0007669"/>
    <property type="project" value="InterPro"/>
</dbReference>
<proteinExistence type="inferred from homology"/>
<dbReference type="AlphaFoldDB" id="A0AAD5BC06"/>
<dbReference type="GeneID" id="76152555"/>